<dbReference type="OrthoDB" id="6659650at2"/>
<evidence type="ECO:0000313" key="1">
    <source>
        <dbReference type="EMBL" id="SON52197.1"/>
    </source>
</evidence>
<dbReference type="EMBL" id="LT960612">
    <property type="protein sequence ID" value="SON52197.1"/>
    <property type="molecule type" value="Genomic_DNA"/>
</dbReference>
<protein>
    <recommendedName>
        <fullName evidence="3">Delta 1-pyrroline-5-carboxylate dehydrogenase domain protein</fullName>
    </recommendedName>
</protein>
<dbReference type="AlphaFoldDB" id="A0A2N8ZJX5"/>
<reference evidence="1 2" key="1">
    <citation type="submission" date="2017-10" db="EMBL/GenBank/DDBJ databases">
        <authorList>
            <person name="Banno H."/>
            <person name="Chua N.-H."/>
        </authorList>
    </citation>
    <scope>NUCLEOTIDE SEQUENCE [LARGE SCALE GENOMIC DNA]</scope>
    <source>
        <strain evidence="1">Vibrio tapetis CECT4600</strain>
    </source>
</reference>
<accession>A0A2N8ZJX5</accession>
<gene>
    <name evidence="1" type="ORF">VTAP4600_B0586</name>
</gene>
<dbReference type="RefSeq" id="WP_102524510.1">
    <property type="nucleotide sequence ID" value="NZ_LT960612.1"/>
</dbReference>
<keyword evidence="2" id="KW-1185">Reference proteome</keyword>
<proteinExistence type="predicted"/>
<evidence type="ECO:0008006" key="3">
    <source>
        <dbReference type="Google" id="ProtNLM"/>
    </source>
</evidence>
<dbReference type="SUPFAM" id="SSF53720">
    <property type="entry name" value="ALDH-like"/>
    <property type="match status" value="1"/>
</dbReference>
<dbReference type="Proteomes" id="UP000235828">
    <property type="component" value="Chromosome B"/>
</dbReference>
<organism evidence="1 2">
    <name type="scientific">Vibrio tapetis subsp. tapetis</name>
    <dbReference type="NCBI Taxonomy" id="1671868"/>
    <lineage>
        <taxon>Bacteria</taxon>
        <taxon>Pseudomonadati</taxon>
        <taxon>Pseudomonadota</taxon>
        <taxon>Gammaproteobacteria</taxon>
        <taxon>Vibrionales</taxon>
        <taxon>Vibrionaceae</taxon>
        <taxon>Vibrio</taxon>
    </lineage>
</organism>
<sequence length="232" mass="24638">MVHQVTCFSDAYSVWENWNITGYQQRSDTVMALKNEVALHDLSIAKVMTFHLEQGDAILSPCHLMPGPTGETNELYIAGRGVSLLIQDEIGQQAQQALIAQLTCSLLAGNSVVVASDDEELNALLSSASVGATLPTNLVQIVPVDAAQSLLECDVRCVGFVGGESEAINLNRSLSQRSGAIVSFISETDLVGLPTALDTVLALRFVTERTRTINITAVGGNATLLELGSDGH</sequence>
<evidence type="ECO:0000313" key="2">
    <source>
        <dbReference type="Proteomes" id="UP000235828"/>
    </source>
</evidence>
<dbReference type="GO" id="GO:0016491">
    <property type="term" value="F:oxidoreductase activity"/>
    <property type="evidence" value="ECO:0007669"/>
    <property type="project" value="InterPro"/>
</dbReference>
<dbReference type="KEGG" id="vta:B0586"/>
<name>A0A2N8ZJX5_9VIBR</name>
<dbReference type="InterPro" id="IPR016161">
    <property type="entry name" value="Ald_DH/histidinol_DH"/>
</dbReference>